<evidence type="ECO:0000256" key="4">
    <source>
        <dbReference type="ARBA" id="ARBA00022519"/>
    </source>
</evidence>
<gene>
    <name evidence="10" type="ORF">MPLDJ20_120327</name>
</gene>
<accession>A0A090EJI0</accession>
<dbReference type="AlphaFoldDB" id="A0A090EJI0"/>
<keyword evidence="4" id="KW-0997">Cell inner membrane</keyword>
<dbReference type="PANTHER" id="PTHR43357:SF4">
    <property type="entry name" value="INNER MEMBRANE ABC TRANSPORTER PERMEASE PROTEIN YDCV"/>
    <property type="match status" value="1"/>
</dbReference>
<dbReference type="CDD" id="cd06261">
    <property type="entry name" value="TM_PBP2"/>
    <property type="match status" value="2"/>
</dbReference>
<evidence type="ECO:0000313" key="10">
    <source>
        <dbReference type="EMBL" id="CDX28524.1"/>
    </source>
</evidence>
<reference evidence="10 11" key="1">
    <citation type="submission" date="2014-08" db="EMBL/GenBank/DDBJ databases">
        <authorList>
            <person name="Moulin Lionel"/>
        </authorList>
    </citation>
    <scope>NUCLEOTIDE SEQUENCE [LARGE SCALE GENOMIC DNA]</scope>
</reference>
<evidence type="ECO:0000256" key="1">
    <source>
        <dbReference type="ARBA" id="ARBA00004429"/>
    </source>
</evidence>
<feature type="transmembrane region" description="Helical" evidence="8">
    <location>
        <begin position="544"/>
        <end position="566"/>
    </location>
</feature>
<keyword evidence="5 8" id="KW-0812">Transmembrane</keyword>
<dbReference type="SUPFAM" id="SSF161098">
    <property type="entry name" value="MetI-like"/>
    <property type="match status" value="2"/>
</dbReference>
<feature type="transmembrane region" description="Helical" evidence="8">
    <location>
        <begin position="221"/>
        <end position="247"/>
    </location>
</feature>
<dbReference type="GO" id="GO:0055085">
    <property type="term" value="P:transmembrane transport"/>
    <property type="evidence" value="ECO:0007669"/>
    <property type="project" value="InterPro"/>
</dbReference>
<evidence type="ECO:0000256" key="5">
    <source>
        <dbReference type="ARBA" id="ARBA00022692"/>
    </source>
</evidence>
<feature type="transmembrane region" description="Helical" evidence="8">
    <location>
        <begin position="408"/>
        <end position="432"/>
    </location>
</feature>
<evidence type="ECO:0000313" key="11">
    <source>
        <dbReference type="Proteomes" id="UP000046373"/>
    </source>
</evidence>
<feature type="domain" description="ABC transmembrane type-1" evidence="9">
    <location>
        <begin position="81"/>
        <end position="289"/>
    </location>
</feature>
<evidence type="ECO:0000259" key="9">
    <source>
        <dbReference type="PROSITE" id="PS50928"/>
    </source>
</evidence>
<feature type="domain" description="ABC transmembrane type-1" evidence="9">
    <location>
        <begin position="373"/>
        <end position="565"/>
    </location>
</feature>
<dbReference type="Proteomes" id="UP000046373">
    <property type="component" value="Unassembled WGS sequence"/>
</dbReference>
<feature type="transmembrane region" description="Helical" evidence="8">
    <location>
        <begin position="498"/>
        <end position="524"/>
    </location>
</feature>
<evidence type="ECO:0000256" key="8">
    <source>
        <dbReference type="RuleBase" id="RU363032"/>
    </source>
</evidence>
<feature type="transmembrane region" description="Helical" evidence="8">
    <location>
        <begin position="313"/>
        <end position="338"/>
    </location>
</feature>
<dbReference type="EMBL" id="CCNB01000004">
    <property type="protein sequence ID" value="CDX28524.1"/>
    <property type="molecule type" value="Genomic_DNA"/>
</dbReference>
<dbReference type="InterPro" id="IPR000515">
    <property type="entry name" value="MetI-like"/>
</dbReference>
<feature type="transmembrane region" description="Helical" evidence="8">
    <location>
        <begin position="116"/>
        <end position="139"/>
    </location>
</feature>
<dbReference type="Gene3D" id="1.10.3720.10">
    <property type="entry name" value="MetI-like"/>
    <property type="match status" value="2"/>
</dbReference>
<feature type="transmembrane region" description="Helical" evidence="8">
    <location>
        <begin position="162"/>
        <end position="183"/>
    </location>
</feature>
<proteinExistence type="inferred from homology"/>
<evidence type="ECO:0000256" key="7">
    <source>
        <dbReference type="ARBA" id="ARBA00023136"/>
    </source>
</evidence>
<dbReference type="InterPro" id="IPR035906">
    <property type="entry name" value="MetI-like_sf"/>
</dbReference>
<feature type="transmembrane region" description="Helical" evidence="8">
    <location>
        <begin position="267"/>
        <end position="292"/>
    </location>
</feature>
<protein>
    <submittedName>
        <fullName evidence="10">Permease protein, ABC-type iron transporter</fullName>
    </submittedName>
</protein>
<evidence type="ECO:0000256" key="3">
    <source>
        <dbReference type="ARBA" id="ARBA00022475"/>
    </source>
</evidence>
<feature type="transmembrane region" description="Helical" evidence="8">
    <location>
        <begin position="377"/>
        <end position="396"/>
    </location>
</feature>
<comment type="subcellular location">
    <subcellularLocation>
        <location evidence="1">Cell inner membrane</location>
        <topology evidence="1">Multi-pass membrane protein</topology>
    </subcellularLocation>
    <subcellularLocation>
        <location evidence="8">Cell membrane</location>
        <topology evidence="8">Multi-pass membrane protein</topology>
    </subcellularLocation>
</comment>
<keyword evidence="6 8" id="KW-1133">Transmembrane helix</keyword>
<dbReference type="GO" id="GO:0005886">
    <property type="term" value="C:plasma membrane"/>
    <property type="evidence" value="ECO:0007669"/>
    <property type="project" value="UniProtKB-SubCell"/>
</dbReference>
<keyword evidence="3" id="KW-1003">Cell membrane</keyword>
<evidence type="ECO:0000256" key="2">
    <source>
        <dbReference type="ARBA" id="ARBA00022448"/>
    </source>
</evidence>
<feature type="transmembrane region" description="Helical" evidence="8">
    <location>
        <begin position="35"/>
        <end position="58"/>
    </location>
</feature>
<evidence type="ECO:0000256" key="6">
    <source>
        <dbReference type="ARBA" id="ARBA00022989"/>
    </source>
</evidence>
<comment type="similarity">
    <text evidence="8">Belongs to the binding-protein-dependent transport system permease family.</text>
</comment>
<name>A0A090EJI0_MESPL</name>
<keyword evidence="2 8" id="KW-0813">Transport</keyword>
<sequence length="581" mass="60112">MASAEHRVAGSGPALPRAGGFALPGTISGQRLSALAVLLVVAALSLLPMARLVLAAIAPGGEVDFAAFAGRLASPAALKATWHTLDTAFFGALLALCLGIPFAVAVTMTDLPGRKILGFLLLLPLMIAPQVTALAWLHLFGPSSTLLGMLGLAPQPGSGNPMLGRGGIVLLYGVQHAPIVFITMRAGLSRVPRDLVEAARSCGARPLGVLRTIVLPVLRPYVVAAAALAFVSGVGNFGIPALLGMPVNYLTLPTLIYQDLSSFGPSVLPQIAALSVLVGALALVGMVFQSLAFRGAGHRVVAGTPARFELGRFRLPLACAGWLVIGLILILPACALLATSLVPSFGVPLGPRTATIANYAEVLVRQASTVRAFRNSLLFAGGAALMLALGVIPMAAWLERFDKRSRRVLGGIVDLPYTIPGVVLAIACILLFLRPLPLIGSLYATASIILVAYAMRFLTLAMKPVTTAVGQIPRDLDEAAAVSGAGPSRRLVTITAPLAAPAAVAGGLLVFMSAFNELTVSALLWSSGKETLGVVLFSLEEAGLGTQAAAIAVSTIVVVILLLLALDRFGRRLPAEVLPWR</sequence>
<feature type="transmembrane region" description="Helical" evidence="8">
    <location>
        <begin position="438"/>
        <end position="455"/>
    </location>
</feature>
<feature type="transmembrane region" description="Helical" evidence="8">
    <location>
        <begin position="88"/>
        <end position="109"/>
    </location>
</feature>
<keyword evidence="7 8" id="KW-0472">Membrane</keyword>
<dbReference type="Pfam" id="PF00528">
    <property type="entry name" value="BPD_transp_1"/>
    <property type="match status" value="2"/>
</dbReference>
<dbReference type="PANTHER" id="PTHR43357">
    <property type="entry name" value="INNER MEMBRANE ABC TRANSPORTER PERMEASE PROTEIN YDCV"/>
    <property type="match status" value="1"/>
</dbReference>
<dbReference type="PROSITE" id="PS50928">
    <property type="entry name" value="ABC_TM1"/>
    <property type="match status" value="2"/>
</dbReference>
<organism evidence="10 11">
    <name type="scientific">Mesorhizobium plurifarium</name>
    <dbReference type="NCBI Taxonomy" id="69974"/>
    <lineage>
        <taxon>Bacteria</taxon>
        <taxon>Pseudomonadati</taxon>
        <taxon>Pseudomonadota</taxon>
        <taxon>Alphaproteobacteria</taxon>
        <taxon>Hyphomicrobiales</taxon>
        <taxon>Phyllobacteriaceae</taxon>
        <taxon>Mesorhizobium</taxon>
    </lineage>
</organism>